<dbReference type="AlphaFoldDB" id="A0A1D9P9Z8"/>
<dbReference type="EMBL" id="CP017774">
    <property type="protein sequence ID" value="AOZ99134.1"/>
    <property type="molecule type" value="Genomic_DNA"/>
</dbReference>
<evidence type="ECO:0008006" key="3">
    <source>
        <dbReference type="Google" id="ProtNLM"/>
    </source>
</evidence>
<proteinExistence type="predicted"/>
<sequence length="409" mass="48346">MISISDIQTNYGNSMALILLCCRTYFRKTEISDLNDFISGNNIDWSDCIKTSRKHQISPLIFKILLKANLPEEIQKKISNLLNKSTLQSFEQAKETERLIYLLKENNIPVIPYKGTSFSKQFFGNISMRQSSDIDFVINPNDLSKTIKILEKDGFLAYQKEYYHWIGHSKFILKHKDFSFDKYNGNQRIHHVEFHFNIINKNTHLPDKTNTFDTNEKTKCLLFQKEIECLNPVVHYRAIALHHMLMDNMGYLKTLIDITQILIELEKLIKNNKIVSTDQIIINELNSNYNLNSIRNAITNIIGINFKENQKSENPLINRILNSSYRKVREHKFPLFDAISYNYYQLKFTANFYTNKRDKNLYILKNLISISYPQPEDYMAIKLNRKLYFLYYLIRPFRLILFPGNPNKK</sequence>
<evidence type="ECO:0000313" key="2">
    <source>
        <dbReference type="Proteomes" id="UP000178198"/>
    </source>
</evidence>
<dbReference type="Pfam" id="PF14907">
    <property type="entry name" value="NTP_transf_5"/>
    <property type="match status" value="1"/>
</dbReference>
<organism evidence="1 2">
    <name type="scientific">Flavobacterium commune</name>
    <dbReference type="NCBI Taxonomy" id="1306519"/>
    <lineage>
        <taxon>Bacteria</taxon>
        <taxon>Pseudomonadati</taxon>
        <taxon>Bacteroidota</taxon>
        <taxon>Flavobacteriia</taxon>
        <taxon>Flavobacteriales</taxon>
        <taxon>Flavobacteriaceae</taxon>
        <taxon>Flavobacterium</taxon>
    </lineage>
</organism>
<dbReference type="OrthoDB" id="762149at2"/>
<name>A0A1D9P9Z8_9FLAO</name>
<dbReference type="KEGG" id="fcm:BIW12_06605"/>
<protein>
    <recommendedName>
        <fullName evidence="3">Nucleotidyltransferase</fullName>
    </recommendedName>
</protein>
<dbReference type="STRING" id="1306519.BIW12_06605"/>
<keyword evidence="2" id="KW-1185">Reference proteome</keyword>
<evidence type="ECO:0000313" key="1">
    <source>
        <dbReference type="EMBL" id="AOZ99134.1"/>
    </source>
</evidence>
<dbReference type="RefSeq" id="WP_071184377.1">
    <property type="nucleotide sequence ID" value="NZ_CP017774.1"/>
</dbReference>
<dbReference type="Proteomes" id="UP000178198">
    <property type="component" value="Chromosome"/>
</dbReference>
<dbReference type="InterPro" id="IPR039498">
    <property type="entry name" value="NTP_transf_5"/>
</dbReference>
<reference evidence="1 2" key="1">
    <citation type="submission" date="2016-10" db="EMBL/GenBank/DDBJ databases">
        <title>Complete Genome Sequence of Flavobacterium sp. PK15.</title>
        <authorList>
            <person name="Ekwe A."/>
            <person name="Kim S.B."/>
        </authorList>
    </citation>
    <scope>NUCLEOTIDE SEQUENCE [LARGE SCALE GENOMIC DNA]</scope>
    <source>
        <strain evidence="1 2">PK15</strain>
    </source>
</reference>
<accession>A0A1D9P9Z8</accession>
<gene>
    <name evidence="1" type="ORF">BIW12_06605</name>
</gene>